<protein>
    <submittedName>
        <fullName evidence="6">Extracellular solute-binding protein</fullName>
    </submittedName>
</protein>
<comment type="caution">
    <text evidence="6">The sequence shown here is derived from an EMBL/GenBank/DDBJ whole genome shotgun (WGS) entry which is preliminary data.</text>
</comment>
<dbReference type="PANTHER" id="PTHR43649">
    <property type="entry name" value="ARABINOSE-BINDING PROTEIN-RELATED"/>
    <property type="match status" value="1"/>
</dbReference>
<organism evidence="6 7">
    <name type="scientific">Vibrio algarum</name>
    <dbReference type="NCBI Taxonomy" id="3020714"/>
    <lineage>
        <taxon>Bacteria</taxon>
        <taxon>Pseudomonadati</taxon>
        <taxon>Pseudomonadota</taxon>
        <taxon>Gammaproteobacteria</taxon>
        <taxon>Vibrionales</taxon>
        <taxon>Vibrionaceae</taxon>
        <taxon>Vibrio</taxon>
    </lineage>
</organism>
<feature type="chain" id="PRO_5047057750" evidence="5">
    <location>
        <begin position="18"/>
        <end position="466"/>
    </location>
</feature>
<dbReference type="Proteomes" id="UP001210678">
    <property type="component" value="Unassembled WGS sequence"/>
</dbReference>
<dbReference type="Pfam" id="PF01547">
    <property type="entry name" value="SBP_bac_1"/>
    <property type="match status" value="1"/>
</dbReference>
<evidence type="ECO:0000256" key="4">
    <source>
        <dbReference type="ARBA" id="ARBA00022729"/>
    </source>
</evidence>
<gene>
    <name evidence="6" type="ORF">PGX00_15955</name>
</gene>
<dbReference type="PROSITE" id="PS51257">
    <property type="entry name" value="PROKAR_LIPOPROTEIN"/>
    <property type="match status" value="1"/>
</dbReference>
<dbReference type="Gene3D" id="3.40.190.10">
    <property type="entry name" value="Periplasmic binding protein-like II"/>
    <property type="match status" value="2"/>
</dbReference>
<dbReference type="InterPro" id="IPR050490">
    <property type="entry name" value="Bact_solute-bd_prot1"/>
</dbReference>
<keyword evidence="7" id="KW-1185">Reference proteome</keyword>
<keyword evidence="4 5" id="KW-0732">Signal</keyword>
<comment type="subcellular location">
    <subcellularLocation>
        <location evidence="1">Periplasm</location>
    </subcellularLocation>
</comment>
<evidence type="ECO:0000256" key="2">
    <source>
        <dbReference type="ARBA" id="ARBA00008520"/>
    </source>
</evidence>
<evidence type="ECO:0000256" key="3">
    <source>
        <dbReference type="ARBA" id="ARBA00022448"/>
    </source>
</evidence>
<evidence type="ECO:0000256" key="5">
    <source>
        <dbReference type="SAM" id="SignalP"/>
    </source>
</evidence>
<dbReference type="SUPFAM" id="SSF53850">
    <property type="entry name" value="Periplasmic binding protein-like II"/>
    <property type="match status" value="1"/>
</dbReference>
<comment type="similarity">
    <text evidence="2">Belongs to the bacterial solute-binding protein 1 family.</text>
</comment>
<keyword evidence="3" id="KW-0813">Transport</keyword>
<accession>A0ABT4YTZ6</accession>
<proteinExistence type="inferred from homology"/>
<evidence type="ECO:0000313" key="6">
    <source>
        <dbReference type="EMBL" id="MDB1125052.1"/>
    </source>
</evidence>
<evidence type="ECO:0000313" key="7">
    <source>
        <dbReference type="Proteomes" id="UP001210678"/>
    </source>
</evidence>
<dbReference type="PANTHER" id="PTHR43649:SF34">
    <property type="entry name" value="ABC TRANSPORTER PERIPLASMIC-BINDING PROTEIN YCJN-RELATED"/>
    <property type="match status" value="1"/>
</dbReference>
<dbReference type="EMBL" id="JAQLOI010000003">
    <property type="protein sequence ID" value="MDB1125052.1"/>
    <property type="molecule type" value="Genomic_DNA"/>
</dbReference>
<dbReference type="RefSeq" id="WP_272138405.1">
    <property type="nucleotide sequence ID" value="NZ_JAQLOI010000003.1"/>
</dbReference>
<evidence type="ECO:0000256" key="1">
    <source>
        <dbReference type="ARBA" id="ARBA00004418"/>
    </source>
</evidence>
<reference evidence="6 7" key="1">
    <citation type="submission" date="2023-01" db="EMBL/GenBank/DDBJ databases">
        <title>Vibrio sp. KJ40-1 sp.nov, isolated from marine algae.</title>
        <authorList>
            <person name="Butt M."/>
            <person name="Kim J.M.J."/>
            <person name="Jeon C.O.C."/>
        </authorList>
    </citation>
    <scope>NUCLEOTIDE SEQUENCE [LARGE SCALE GENOMIC DNA]</scope>
    <source>
        <strain evidence="6 7">KJ40-1</strain>
    </source>
</reference>
<dbReference type="InterPro" id="IPR006059">
    <property type="entry name" value="SBP"/>
</dbReference>
<name>A0ABT4YTZ6_9VIBR</name>
<feature type="signal peptide" evidence="5">
    <location>
        <begin position="1"/>
        <end position="17"/>
    </location>
</feature>
<sequence length="466" mass="51769">MKMGLTKLALFTSLVFAGSSAASCDLSGVDAKGELSLLSNSYPVLKYFSDKMESCESDSLQVNNKLVSGSSVQEQARIVLSSRRGNSPYDLIQVSASSFHEFQAKEQLQPITDLVKKYWDEYELADISPEVWDLATVDGEIYAVPLQMNMQQFFYREDVLQQYGLKVPETYDNVVEVAAKLQEAGIKYPISQAMGKGWNLATEFTNIYLSLGGEYFDKDGKPLFNSEKGVKAAEILKSLLPYMSPNALSMSNDLVMVNFQQEKAIMGNVWATRAAEMDNAEVSKVVGKVQYSSAPVANNMTTIPSTSIFWDGYVIPKRVEEDRELIFKVLMEMLKKDSMAGASHLAFLTRNSASSVEGEKYRYLEAMRDMVAKGAKAFPTQPYYTLAHNEIGSKLPEALKGNKDIKLVLNDAAKAYYKEAKAKGFWSKTDDEVTQLSCVFRSFNHIDGAVDDSATDHDTLLIVVSL</sequence>